<sequence length="292" mass="32043">MNPVLKRVCDSATDAGTLAKSLAESGVKSVSEFFHGMRVFGAMSALTSAEVERDETHYLLVPVSGEEGGYAIYTKRILPPDVGVNNSLPKLRVFHIPDENARETMEHKLVADMVEETLGQADLQSDLADTLDKFADEIDKQTERVSGGLILIGGVVALANPLLGIGIAVKGLMPSIGAKASKAGTDFVTGKIRGWKKSSAEAKAQKEAAKEVKKLKPEVFTNPLLRALDALLTNPDESYDPHWDQSLWPDSFEYAYYYEMTLEAIREVYAEQGLETEKPAAREWVGRLLERD</sequence>
<evidence type="ECO:0000256" key="1">
    <source>
        <dbReference type="SAM" id="Phobius"/>
    </source>
</evidence>
<dbReference type="OrthoDB" id="6228813at2"/>
<keyword evidence="1" id="KW-0812">Transmembrane</keyword>
<dbReference type="EMBL" id="FQYR01000002">
    <property type="protein sequence ID" value="SHI40771.1"/>
    <property type="molecule type" value="Genomic_DNA"/>
</dbReference>
<keyword evidence="1" id="KW-0472">Membrane</keyword>
<protein>
    <submittedName>
        <fullName evidence="2">Uncharacterized protein</fullName>
    </submittedName>
</protein>
<dbReference type="RefSeq" id="WP_143157518.1">
    <property type="nucleotide sequence ID" value="NZ_FQYR01000002.1"/>
</dbReference>
<dbReference type="AlphaFoldDB" id="A0A1M6AWI6"/>
<dbReference type="STRING" id="1123071.SAMN02745181_0057"/>
<accession>A0A1M6AWI6</accession>
<organism evidence="2 3">
    <name type="scientific">Rubritalea squalenifaciens DSM 18772</name>
    <dbReference type="NCBI Taxonomy" id="1123071"/>
    <lineage>
        <taxon>Bacteria</taxon>
        <taxon>Pseudomonadati</taxon>
        <taxon>Verrucomicrobiota</taxon>
        <taxon>Verrucomicrobiia</taxon>
        <taxon>Verrucomicrobiales</taxon>
        <taxon>Rubritaleaceae</taxon>
        <taxon>Rubritalea</taxon>
    </lineage>
</organism>
<keyword evidence="1" id="KW-1133">Transmembrane helix</keyword>
<dbReference type="Proteomes" id="UP000184510">
    <property type="component" value="Unassembled WGS sequence"/>
</dbReference>
<evidence type="ECO:0000313" key="3">
    <source>
        <dbReference type="Proteomes" id="UP000184510"/>
    </source>
</evidence>
<proteinExistence type="predicted"/>
<reference evidence="2 3" key="1">
    <citation type="submission" date="2016-11" db="EMBL/GenBank/DDBJ databases">
        <authorList>
            <person name="Jaros S."/>
            <person name="Januszkiewicz K."/>
            <person name="Wedrychowicz H."/>
        </authorList>
    </citation>
    <scope>NUCLEOTIDE SEQUENCE [LARGE SCALE GENOMIC DNA]</scope>
    <source>
        <strain evidence="2 3">DSM 18772</strain>
    </source>
</reference>
<feature type="transmembrane region" description="Helical" evidence="1">
    <location>
        <begin position="148"/>
        <end position="169"/>
    </location>
</feature>
<dbReference type="InParanoid" id="A0A1M6AWI6"/>
<evidence type="ECO:0000313" key="2">
    <source>
        <dbReference type="EMBL" id="SHI40771.1"/>
    </source>
</evidence>
<gene>
    <name evidence="2" type="ORF">SAMN02745181_0057</name>
</gene>
<keyword evidence="3" id="KW-1185">Reference proteome</keyword>
<name>A0A1M6AWI6_9BACT</name>